<dbReference type="InterPro" id="IPR036162">
    <property type="entry name" value="Resolvase-like_N_sf"/>
</dbReference>
<dbReference type="Pfam" id="PF07508">
    <property type="entry name" value="Recombinase"/>
    <property type="match status" value="1"/>
</dbReference>
<dbReference type="InterPro" id="IPR011109">
    <property type="entry name" value="DNA_bind_recombinase_dom"/>
</dbReference>
<dbReference type="Pfam" id="PF00239">
    <property type="entry name" value="Resolvase"/>
    <property type="match status" value="1"/>
</dbReference>
<feature type="compositionally biased region" description="Polar residues" evidence="1">
    <location>
        <begin position="30"/>
        <end position="45"/>
    </location>
</feature>
<name>A0ABU7TQX7_9HYPH</name>
<dbReference type="InterPro" id="IPR025161">
    <property type="entry name" value="IS402-like_dom"/>
</dbReference>
<sequence length="883" mass="95561">MAAMTKLFQGSRAPFTRTWLRINCPGRSGASVTETPSMPRTTPTPVDSPVDGPAPEALRTTLLSTVPAAMRTKVGAESYVALVDGRLCLYYTRFSTARQTDLSTERQIEDCERYREAAGLTLAEDGIYSDEARSGLYMIGRESLAGMLARVEKGDIKVVVIADPSRLARDAVDLAWLHRELHRLGVELHAAKDGKLDATKIAVYGIVSQSTVDQILHNTSHARRAMVRMLLVPWGAKNFGFERDGHVRGMVKVCEAERAIVLEIFRLAKQGVPYAEIARILNAEGKIGRRKNPWTGQMIALVLRNVLYRGIIAYSRRKHVRDHSTLKYKWTFRPVNEWVVGFAEHLAIVDDELWAASRPPERPPSVEARAPARKGGFLLSNLVNCPECGKHMKAMGDGGSGSGNRFICSDYENNKECQNGRSWKMPWIEAATLRVLADTLDDRSLHEPYLRKLAAEAGRAAAEVAARRPELQRTVDRLFQELRDSYDPGNVENLPKAIVLQIRSDLSARYEESSQALSNLASPHAAIDVAARVAELGDLSDSLREISSGEAIDLGTPEGLRLKGAIRGLLRGVVPTPDPNSRGVRVEVTLAEMGFYDASPAAKEGPSRVVSGTHVPPSLAEMRLATARKKAARLLDSGVCTLADETWEAIRPLVPAAAVRALGPGAGDGRRLVEATLLRLRLGRPWAAIPSTYGSPTALEAGIGKLVDSDAWDGILSILGTREPSLLDGLELVRAGHVSKPTGARRRLSTGSLTRAGRGAIVRLVSRPQGATLEEIAAETGQGKQAIRTALTRLRKLGLHANRAWRPDGSGAWHAMPIEAGAVPRPGSPMGTSTILRPDGGRSAPPAAPDRRPAGVAAPRGRRAARPTKAPAARLPAAARRSA</sequence>
<feature type="compositionally biased region" description="Low complexity" evidence="1">
    <location>
        <begin position="867"/>
        <end position="883"/>
    </location>
</feature>
<dbReference type="Gene3D" id="3.40.50.1390">
    <property type="entry name" value="Resolvase, N-terminal catalytic domain"/>
    <property type="match status" value="1"/>
</dbReference>
<organism evidence="3 4">
    <name type="scientific">Methylobacterium oryzae</name>
    <dbReference type="NCBI Taxonomy" id="334852"/>
    <lineage>
        <taxon>Bacteria</taxon>
        <taxon>Pseudomonadati</taxon>
        <taxon>Pseudomonadota</taxon>
        <taxon>Alphaproteobacteria</taxon>
        <taxon>Hyphomicrobiales</taxon>
        <taxon>Methylobacteriaceae</taxon>
        <taxon>Methylobacterium</taxon>
    </lineage>
</organism>
<dbReference type="Proteomes" id="UP001355206">
    <property type="component" value="Unassembled WGS sequence"/>
</dbReference>
<protein>
    <recommendedName>
        <fullName evidence="2">Recombinase domain-containing protein</fullName>
    </recommendedName>
</protein>
<comment type="caution">
    <text evidence="3">The sequence shown here is derived from an EMBL/GenBank/DDBJ whole genome shotgun (WGS) entry which is preliminary data.</text>
</comment>
<dbReference type="SUPFAM" id="SSF53041">
    <property type="entry name" value="Resolvase-like"/>
    <property type="match status" value="1"/>
</dbReference>
<dbReference type="InterPro" id="IPR006119">
    <property type="entry name" value="Resolv_N"/>
</dbReference>
<dbReference type="EMBL" id="MLCA01000009">
    <property type="protein sequence ID" value="MEE7492235.1"/>
    <property type="molecule type" value="Genomic_DNA"/>
</dbReference>
<dbReference type="Gene3D" id="3.90.1750.20">
    <property type="entry name" value="Putative Large Serine Recombinase, Chain B, Domain 2"/>
    <property type="match status" value="1"/>
</dbReference>
<dbReference type="Pfam" id="PF13340">
    <property type="entry name" value="DUF4096"/>
    <property type="match status" value="1"/>
</dbReference>
<evidence type="ECO:0000259" key="2">
    <source>
        <dbReference type="PROSITE" id="PS51737"/>
    </source>
</evidence>
<feature type="region of interest" description="Disordered" evidence="1">
    <location>
        <begin position="26"/>
        <end position="54"/>
    </location>
</feature>
<feature type="domain" description="Recombinase" evidence="2">
    <location>
        <begin position="238"/>
        <end position="367"/>
    </location>
</feature>
<evidence type="ECO:0000256" key="1">
    <source>
        <dbReference type="SAM" id="MobiDB-lite"/>
    </source>
</evidence>
<accession>A0ABU7TQX7</accession>
<reference evidence="3 4" key="1">
    <citation type="journal article" date="2012" name="Genet. Mol. Biol.">
        <title>Analysis of 16S rRNA and mxaF genes revealing insights into Methylobacterium niche-specific plant association.</title>
        <authorList>
            <person name="Dourado M.N."/>
            <person name="Andreote F.D."/>
            <person name="Dini-Andreote F."/>
            <person name="Conti R."/>
            <person name="Araujo J.M."/>
            <person name="Araujo W.L."/>
        </authorList>
    </citation>
    <scope>NUCLEOTIDE SEQUENCE [LARGE SCALE GENOMIC DNA]</scope>
    <source>
        <strain evidence="3 4">TC3-10</strain>
    </source>
</reference>
<proteinExistence type="predicted"/>
<gene>
    <name evidence="3" type="ORF">MOTC310_17835</name>
</gene>
<feature type="region of interest" description="Disordered" evidence="1">
    <location>
        <begin position="820"/>
        <end position="883"/>
    </location>
</feature>
<dbReference type="SMART" id="SM00857">
    <property type="entry name" value="Resolvase"/>
    <property type="match status" value="1"/>
</dbReference>
<dbReference type="PROSITE" id="PS51737">
    <property type="entry name" value="RECOMBINASE_DNA_BIND"/>
    <property type="match status" value="1"/>
</dbReference>
<evidence type="ECO:0000313" key="3">
    <source>
        <dbReference type="EMBL" id="MEE7492235.1"/>
    </source>
</evidence>
<dbReference type="PANTHER" id="PTHR30461">
    <property type="entry name" value="DNA-INVERTASE FROM LAMBDOID PROPHAGE"/>
    <property type="match status" value="1"/>
</dbReference>
<dbReference type="InterPro" id="IPR025827">
    <property type="entry name" value="Zn_ribbon_recom_dom"/>
</dbReference>
<dbReference type="PANTHER" id="PTHR30461:SF23">
    <property type="entry name" value="DNA RECOMBINASE-RELATED"/>
    <property type="match status" value="1"/>
</dbReference>
<dbReference type="InterPro" id="IPR050639">
    <property type="entry name" value="SSR_resolvase"/>
</dbReference>
<keyword evidence="4" id="KW-1185">Reference proteome</keyword>
<dbReference type="InterPro" id="IPR038109">
    <property type="entry name" value="DNA_bind_recomb_sf"/>
</dbReference>
<evidence type="ECO:0000313" key="4">
    <source>
        <dbReference type="Proteomes" id="UP001355206"/>
    </source>
</evidence>
<dbReference type="Pfam" id="PF13408">
    <property type="entry name" value="Zn_ribbon_recom"/>
    <property type="match status" value="1"/>
</dbReference>
<dbReference type="CDD" id="cd00338">
    <property type="entry name" value="Ser_Recombinase"/>
    <property type="match status" value="1"/>
</dbReference>